<keyword evidence="5 6" id="KW-0186">Copper</keyword>
<dbReference type="InterPro" id="IPR049947">
    <property type="entry name" value="Cu_Am_Ox_Cu-bd"/>
</dbReference>
<dbReference type="PANTHER" id="PTHR10638">
    <property type="entry name" value="COPPER AMINE OXIDASE"/>
    <property type="match status" value="1"/>
</dbReference>
<comment type="PTM">
    <text evidence="6">Topaquinone (TPQ) is generated by copper-dependent autoxidation of a specific tyrosyl residue.</text>
</comment>
<dbReference type="SUPFAM" id="SSF49998">
    <property type="entry name" value="Amine oxidase catalytic domain"/>
    <property type="match status" value="1"/>
</dbReference>
<dbReference type="Pfam" id="PF01179">
    <property type="entry name" value="Cu_amine_oxid"/>
    <property type="match status" value="1"/>
</dbReference>
<evidence type="ECO:0000256" key="5">
    <source>
        <dbReference type="ARBA" id="ARBA00023008"/>
    </source>
</evidence>
<sequence>MTQPPTSSATGARVRNPLAPLTEEEAAAACRVALTCGAVTSSARIAYCALAEPAKDLVLRWDGVAPRRDIIVVTYERHLRRTAVITVALPPETLVSCTYVREGQPPIMLEEWLANAAAVRADPGFQQACARRGIYAMDHVHVEPWPAGNFGLPVDGEGRRLARCVAYMQDNPQDNPFARPIENLVVLLDRDTGQILHLHDGEAVAVPRDKGRYDGGTRELAPLQIVQPRGPGFSVDDGAISWGPWRVRASMHPIEGLLLHQIGYVDGGRLRPIIYRASLSEMVVPYGSPDMNWSWKAAFDAGDVGLGAPGVANSLRLGCDCLGEIVYLDAVTVNEAGAPPTVRNVICLHEEDHGVLWRHTDMSTGTTQVRRSRRLVISFIATVGNYEYGFYWYFYLDGTIQAEVKLLGIIQAQAIIPGTSNAYANLVTPELAGPHHQHLFNFRLDMCVDGPNNSVYEVETVPEPSGPGNPYGNAFTAASRLLRTEAEAQRLAAPDKGRHWKFVNHGSLNAVGQPVAYKLVPTHVSQVLLADETSPISKRARFATKHLWVTPYRAGERRAAGDFPNQHPGGAGLPEWTAANRPLVDTELVCWYTVGATHLVRPEDWPVMPVESVGFSLKPVGFFDHNPALDIAATASTQANGDCHAQDDR</sequence>
<comment type="caution">
    <text evidence="9">The sequence shown here is derived from an EMBL/GenBank/DDBJ whole genome shotgun (WGS) entry which is preliminary data.</text>
</comment>
<evidence type="ECO:0000256" key="6">
    <source>
        <dbReference type="RuleBase" id="RU000672"/>
    </source>
</evidence>
<evidence type="ECO:0000256" key="3">
    <source>
        <dbReference type="ARBA" id="ARBA00022772"/>
    </source>
</evidence>
<dbReference type="InterPro" id="IPR036460">
    <property type="entry name" value="Cu_amine_oxidase_C_sf"/>
</dbReference>
<dbReference type="PROSITE" id="PS01165">
    <property type="entry name" value="COPPER_AMINE_OXID_2"/>
    <property type="match status" value="1"/>
</dbReference>
<dbReference type="NCBIfam" id="NF008559">
    <property type="entry name" value="PRK11504.1"/>
    <property type="match status" value="1"/>
</dbReference>
<protein>
    <recommendedName>
        <fullName evidence="6">Amine oxidase</fullName>
        <ecNumber evidence="6">1.4.3.-</ecNumber>
    </recommendedName>
</protein>
<name>A0ABN2EPX6_9ACTN</name>
<dbReference type="PROSITE" id="PS01164">
    <property type="entry name" value="COPPER_AMINE_OXID_1"/>
    <property type="match status" value="1"/>
</dbReference>
<feature type="domain" description="Copper amine oxidase catalytic" evidence="7">
    <location>
        <begin position="223"/>
        <end position="629"/>
    </location>
</feature>
<keyword evidence="2 6" id="KW-0479">Metal-binding</keyword>
<keyword evidence="3 6" id="KW-0801">TPQ</keyword>
<dbReference type="Proteomes" id="UP001500064">
    <property type="component" value="Unassembled WGS sequence"/>
</dbReference>
<comment type="similarity">
    <text evidence="1 6">Belongs to the copper/topaquinone oxidase family.</text>
</comment>
<dbReference type="EC" id="1.4.3.-" evidence="6"/>
<dbReference type="Pfam" id="PF02728">
    <property type="entry name" value="Cu_amine_oxidN3"/>
    <property type="match status" value="1"/>
</dbReference>
<feature type="domain" description="Copper amine oxidase N3-terminal" evidence="8">
    <location>
        <begin position="105"/>
        <end position="202"/>
    </location>
</feature>
<dbReference type="InterPro" id="IPR016182">
    <property type="entry name" value="Cu_amine_oxidase_N-reg"/>
</dbReference>
<gene>
    <name evidence="9" type="ORF">GCM10009733_006080</name>
</gene>
<keyword evidence="4 6" id="KW-0560">Oxidoreductase</keyword>
<evidence type="ECO:0000256" key="2">
    <source>
        <dbReference type="ARBA" id="ARBA00022723"/>
    </source>
</evidence>
<dbReference type="Gene3D" id="3.10.450.40">
    <property type="match status" value="2"/>
</dbReference>
<dbReference type="PANTHER" id="PTHR10638:SF41">
    <property type="entry name" value="AMINE OXIDASE"/>
    <property type="match status" value="1"/>
</dbReference>
<evidence type="ECO:0000256" key="1">
    <source>
        <dbReference type="ARBA" id="ARBA00007983"/>
    </source>
</evidence>
<evidence type="ECO:0000259" key="7">
    <source>
        <dbReference type="Pfam" id="PF01179"/>
    </source>
</evidence>
<evidence type="ECO:0000259" key="8">
    <source>
        <dbReference type="Pfam" id="PF02728"/>
    </source>
</evidence>
<dbReference type="InterPro" id="IPR049948">
    <property type="entry name" value="Cu_Am_ox_TPQ-bd"/>
</dbReference>
<reference evidence="9 10" key="1">
    <citation type="journal article" date="2019" name="Int. J. Syst. Evol. Microbiol.">
        <title>The Global Catalogue of Microorganisms (GCM) 10K type strain sequencing project: providing services to taxonomists for standard genome sequencing and annotation.</title>
        <authorList>
            <consortium name="The Broad Institute Genomics Platform"/>
            <consortium name="The Broad Institute Genome Sequencing Center for Infectious Disease"/>
            <person name="Wu L."/>
            <person name="Ma J."/>
        </authorList>
    </citation>
    <scope>NUCLEOTIDE SEQUENCE [LARGE SCALE GENOMIC DNA]</scope>
    <source>
        <strain evidence="9 10">JCM 13929</strain>
    </source>
</reference>
<dbReference type="SUPFAM" id="SSF54416">
    <property type="entry name" value="Amine oxidase N-terminal region"/>
    <property type="match status" value="2"/>
</dbReference>
<dbReference type="InterPro" id="IPR015798">
    <property type="entry name" value="Cu_amine_oxidase_C"/>
</dbReference>
<dbReference type="InterPro" id="IPR000269">
    <property type="entry name" value="Cu_amine_oxidase"/>
</dbReference>
<dbReference type="RefSeq" id="WP_346101308.1">
    <property type="nucleotide sequence ID" value="NZ_BAAAMU010000003.1"/>
</dbReference>
<dbReference type="EMBL" id="BAAAMU010000003">
    <property type="protein sequence ID" value="GAA1612843.1"/>
    <property type="molecule type" value="Genomic_DNA"/>
</dbReference>
<comment type="cofactor">
    <cofactor evidence="6">
        <name>Cu cation</name>
        <dbReference type="ChEBI" id="CHEBI:23378"/>
    </cofactor>
    <text evidence="6">Contains 1 topaquinone per subunit.</text>
</comment>
<accession>A0ABN2EPX6</accession>
<evidence type="ECO:0000313" key="10">
    <source>
        <dbReference type="Proteomes" id="UP001500064"/>
    </source>
</evidence>
<organism evidence="9 10">
    <name type="scientific">Nonomuraea maheshkhaliensis</name>
    <dbReference type="NCBI Taxonomy" id="419590"/>
    <lineage>
        <taxon>Bacteria</taxon>
        <taxon>Bacillati</taxon>
        <taxon>Actinomycetota</taxon>
        <taxon>Actinomycetes</taxon>
        <taxon>Streptosporangiales</taxon>
        <taxon>Streptosporangiaceae</taxon>
        <taxon>Nonomuraea</taxon>
    </lineage>
</organism>
<evidence type="ECO:0000256" key="4">
    <source>
        <dbReference type="ARBA" id="ARBA00023002"/>
    </source>
</evidence>
<dbReference type="Gene3D" id="2.70.98.20">
    <property type="entry name" value="Copper amine oxidase, catalytic domain"/>
    <property type="match status" value="1"/>
</dbReference>
<proteinExistence type="inferred from homology"/>
<evidence type="ECO:0000313" key="9">
    <source>
        <dbReference type="EMBL" id="GAA1612843.1"/>
    </source>
</evidence>
<keyword evidence="10" id="KW-1185">Reference proteome</keyword>
<dbReference type="InterPro" id="IPR015802">
    <property type="entry name" value="Cu_amine_oxidase_N3"/>
</dbReference>